<evidence type="ECO:0000256" key="6">
    <source>
        <dbReference type="ARBA" id="ARBA00023295"/>
    </source>
</evidence>
<dbReference type="CDD" id="cd00063">
    <property type="entry name" value="FN3"/>
    <property type="match status" value="1"/>
</dbReference>
<feature type="region of interest" description="Disordered" evidence="8">
    <location>
        <begin position="105"/>
        <end position="124"/>
    </location>
</feature>
<reference evidence="11 12" key="1">
    <citation type="journal article" date="2019" name="Int. J. Syst. Evol. Microbiol.">
        <title>The Global Catalogue of Microorganisms (GCM) 10K type strain sequencing project: providing services to taxonomists for standard genome sequencing and annotation.</title>
        <authorList>
            <consortium name="The Broad Institute Genomics Platform"/>
            <consortium name="The Broad Institute Genome Sequencing Center for Infectious Disease"/>
            <person name="Wu L."/>
            <person name="Ma J."/>
        </authorList>
    </citation>
    <scope>NUCLEOTIDE SEQUENCE [LARGE SCALE GENOMIC DNA]</scope>
    <source>
        <strain evidence="11 12">JCM 14304</strain>
    </source>
</reference>
<evidence type="ECO:0000259" key="10">
    <source>
        <dbReference type="PROSITE" id="PS50853"/>
    </source>
</evidence>
<keyword evidence="3" id="KW-0963">Cytoplasm</keyword>
<evidence type="ECO:0000256" key="9">
    <source>
        <dbReference type="SAM" id="SignalP"/>
    </source>
</evidence>
<dbReference type="InterPro" id="IPR013783">
    <property type="entry name" value="Ig-like_fold"/>
</dbReference>
<evidence type="ECO:0000313" key="11">
    <source>
        <dbReference type="EMBL" id="GAA1609266.1"/>
    </source>
</evidence>
<comment type="caution">
    <text evidence="11">The sequence shown here is derived from an EMBL/GenBank/DDBJ whole genome shotgun (WGS) entry which is preliminary data.</text>
</comment>
<keyword evidence="7" id="KW-0119">Carbohydrate metabolism</keyword>
<dbReference type="InterPro" id="IPR036116">
    <property type="entry name" value="FN3_sf"/>
</dbReference>
<dbReference type="InterPro" id="IPR053879">
    <property type="entry name" value="HYDIN_VesB_CFA65-like_Ig"/>
</dbReference>
<accession>A0ABN2EJL9</accession>
<dbReference type="InterPro" id="IPR011042">
    <property type="entry name" value="6-blade_b-propeller_TolB-like"/>
</dbReference>
<evidence type="ECO:0000256" key="4">
    <source>
        <dbReference type="ARBA" id="ARBA00023069"/>
    </source>
</evidence>
<name>A0ABN2EJL9_9ACTN</name>
<evidence type="ECO:0000256" key="1">
    <source>
        <dbReference type="ARBA" id="ARBA00004138"/>
    </source>
</evidence>
<keyword evidence="12" id="KW-1185">Reference proteome</keyword>
<keyword evidence="9" id="KW-0732">Signal</keyword>
<dbReference type="Gene3D" id="2.60.40.10">
    <property type="entry name" value="Immunoglobulins"/>
    <property type="match status" value="2"/>
</dbReference>
<protein>
    <recommendedName>
        <fullName evidence="10">Fibronectin type-III domain-containing protein</fullName>
    </recommendedName>
</protein>
<dbReference type="Pfam" id="PF07676">
    <property type="entry name" value="PD40"/>
    <property type="match status" value="1"/>
</dbReference>
<dbReference type="InterPro" id="IPR003961">
    <property type="entry name" value="FN3_dom"/>
</dbReference>
<comment type="subcellular location">
    <subcellularLocation>
        <location evidence="1">Cell projection</location>
        <location evidence="1">Cilium</location>
    </subcellularLocation>
    <subcellularLocation>
        <location evidence="2">Cytoplasm</location>
    </subcellularLocation>
</comment>
<sequence length="1013" mass="105695">MRRARKSALIRAGLAAALAAVTVPFVAHAAFGDSTALSTPTAQLFPTRTGIGVAWDTTDAATYRVERKTATDWQDASGPLTGTTTWVDQTVAAGAAADYRVVATTDTESATSPEVHGTRDTETPAVGDIDTLALDANRSAGATWLQDETAGPVTASAQVAGSRTLAAGSMKIRIPAYFAGPGYYSLPSQSALTLTQGTQSCDTSTTAHVHAVSYTADGQLETLAVTLPISTCTGAESRGSLEIRYRSAIGYSMLAIAPDKLDFGRVTAGTSKTLSLTLKNTGTDVLHPGQMALSGGSSSPWKLDQNDCWNLAAGASCTLNLTFAPSGTYGYGDYADRLMIAQTDSVQAHDIRLTGTSVSVPRAPETFVVDPTYSGLVLSWQTWKVAGGTPVRAYVVHRYLDGVETTQQIDADPAAGDWTTLTEPDPKPGTQYALSVVNEIGEGPASTPKAASRATDQLAVTIGRPDTELANSTLGGYVVPLPNDPGSVTPKESLAAAPNGRALAYVTTDTEHILWTRLVAPGQLGTPAKLWTSTAPITHLSWSPDGSRIAFQSPENGTPCVYVEPAAGGTPTKVACDVTSPSWMPDAQSLIVSDRRFDGDDRFARIKALPGGARISTLPAPTAAADGAPVRVSPDGLQVAFGSGADVKLIGFSSETITVAKSLDSRVRSISWSPDGRSLLALSDGNKLTSISPSTHGAVELRTNTTSPRVDIAWQQLGLVIAPTPEVVGPRISIPFDSSALLPGTKFTCSVAGYAPAAPCTSPYQVSDLRSGEDTVLITATEPDGRVTTARRTLTVDASGPVARVTGPNYQSSVAATAKVTVTASDAAGVASYDVRYRRATSAGAYSAYVQPWTGITATSVDVSVAGGYEYCFSVRAKDKLGNVGGWSADRCFSRPLDDRSLAMATTGWARGSSTKFYYGTDTQTTASGRALTRTVQGKRFFLIATRCPTCGAVAVYAGNRLLTTVNLAYPTTHYQVVLGLPVQSTLFSGTLTLRTVSSGKIVQIDGLAVGRS</sequence>
<evidence type="ECO:0000256" key="8">
    <source>
        <dbReference type="SAM" id="MobiDB-lite"/>
    </source>
</evidence>
<evidence type="ECO:0000313" key="12">
    <source>
        <dbReference type="Proteomes" id="UP001500190"/>
    </source>
</evidence>
<keyword evidence="6" id="KW-0378">Hydrolase</keyword>
<keyword evidence="7" id="KW-0624">Polysaccharide degradation</keyword>
<keyword evidence="4" id="KW-0969">Cilium</keyword>
<feature type="chain" id="PRO_5045200306" description="Fibronectin type-III domain-containing protein" evidence="9">
    <location>
        <begin position="30"/>
        <end position="1013"/>
    </location>
</feature>
<gene>
    <name evidence="11" type="ORF">GCM10009742_69780</name>
</gene>
<evidence type="ECO:0000256" key="5">
    <source>
        <dbReference type="ARBA" id="ARBA00023273"/>
    </source>
</evidence>
<evidence type="ECO:0000256" key="7">
    <source>
        <dbReference type="ARBA" id="ARBA00023326"/>
    </source>
</evidence>
<evidence type="ECO:0000256" key="3">
    <source>
        <dbReference type="ARBA" id="ARBA00022490"/>
    </source>
</evidence>
<feature type="domain" description="Fibronectin type-III" evidence="10">
    <location>
        <begin position="360"/>
        <end position="459"/>
    </location>
</feature>
<evidence type="ECO:0000256" key="2">
    <source>
        <dbReference type="ARBA" id="ARBA00004496"/>
    </source>
</evidence>
<dbReference type="Pfam" id="PF22544">
    <property type="entry name" value="HYDIN_VesB_CFA65-like_Ig"/>
    <property type="match status" value="1"/>
</dbReference>
<keyword evidence="6" id="KW-0326">Glycosidase</keyword>
<organism evidence="11 12">
    <name type="scientific">Kribbella karoonensis</name>
    <dbReference type="NCBI Taxonomy" id="324851"/>
    <lineage>
        <taxon>Bacteria</taxon>
        <taxon>Bacillati</taxon>
        <taxon>Actinomycetota</taxon>
        <taxon>Actinomycetes</taxon>
        <taxon>Propionibacteriales</taxon>
        <taxon>Kribbellaceae</taxon>
        <taxon>Kribbella</taxon>
    </lineage>
</organism>
<dbReference type="RefSeq" id="WP_344199324.1">
    <property type="nucleotide sequence ID" value="NZ_BAAAND010000012.1"/>
</dbReference>
<feature type="signal peptide" evidence="9">
    <location>
        <begin position="1"/>
        <end position="29"/>
    </location>
</feature>
<dbReference type="EMBL" id="BAAAND010000012">
    <property type="protein sequence ID" value="GAA1609266.1"/>
    <property type="molecule type" value="Genomic_DNA"/>
</dbReference>
<keyword evidence="5" id="KW-0966">Cell projection</keyword>
<dbReference type="InterPro" id="IPR011659">
    <property type="entry name" value="WD40"/>
</dbReference>
<dbReference type="SUPFAM" id="SSF49265">
    <property type="entry name" value="Fibronectin type III"/>
    <property type="match status" value="1"/>
</dbReference>
<dbReference type="Gene3D" id="2.120.10.30">
    <property type="entry name" value="TolB, C-terminal domain"/>
    <property type="match status" value="1"/>
</dbReference>
<dbReference type="Proteomes" id="UP001500190">
    <property type="component" value="Unassembled WGS sequence"/>
</dbReference>
<dbReference type="PROSITE" id="PS50853">
    <property type="entry name" value="FN3"/>
    <property type="match status" value="1"/>
</dbReference>
<proteinExistence type="predicted"/>
<dbReference type="SUPFAM" id="SSF69304">
    <property type="entry name" value="Tricorn protease N-terminal domain"/>
    <property type="match status" value="1"/>
</dbReference>